<dbReference type="EMBL" id="CM035439">
    <property type="protein sequence ID" value="KAH7284724.1"/>
    <property type="molecule type" value="Genomic_DNA"/>
</dbReference>
<evidence type="ECO:0008006" key="3">
    <source>
        <dbReference type="Google" id="ProtNLM"/>
    </source>
</evidence>
<comment type="caution">
    <text evidence="1">The sequence shown here is derived from an EMBL/GenBank/DDBJ whole genome shotgun (WGS) entry which is preliminary data.</text>
</comment>
<sequence length="203" mass="22815">MENTAVVAGECIEQWGAIFKWKFEGVNPQALWDVVSDFVAPHKWARSIVQTCELADGEANVAGCVRRVTFHPALPDDPPQVAYEKLLDIDHLNHCFSYSLLPGHSLQALISVQQHRGKFRLLSESPSSSCEKDSKMNATESFILEWSFFSSCVPDGYSEVEFIETLFSFYQTIMADFRAILSLAEESISFLCMSSPFTAQNEQ</sequence>
<accession>A0A8T2QMA0</accession>
<dbReference type="PANTHER" id="PTHR33789">
    <property type="entry name" value="LACHRYMATORY-FACTOR SYNTHASE"/>
    <property type="match status" value="1"/>
</dbReference>
<dbReference type="PANTHER" id="PTHR33789:SF5">
    <property type="entry name" value="BET V I_MAJOR LATEX PROTEIN DOMAIN-CONTAINING PROTEIN"/>
    <property type="match status" value="1"/>
</dbReference>
<dbReference type="Proteomes" id="UP000825935">
    <property type="component" value="Chromosome 34"/>
</dbReference>
<reference evidence="1" key="1">
    <citation type="submission" date="2021-08" db="EMBL/GenBank/DDBJ databases">
        <title>WGS assembly of Ceratopteris richardii.</title>
        <authorList>
            <person name="Marchant D.B."/>
            <person name="Chen G."/>
            <person name="Jenkins J."/>
            <person name="Shu S."/>
            <person name="Leebens-Mack J."/>
            <person name="Grimwood J."/>
            <person name="Schmutz J."/>
            <person name="Soltis P."/>
            <person name="Soltis D."/>
            <person name="Chen Z.-H."/>
        </authorList>
    </citation>
    <scope>NUCLEOTIDE SEQUENCE</scope>
    <source>
        <strain evidence="1">Whitten #5841</strain>
        <tissue evidence="1">Leaf</tissue>
    </source>
</reference>
<keyword evidence="2" id="KW-1185">Reference proteome</keyword>
<dbReference type="Gene3D" id="3.30.530.20">
    <property type="match status" value="1"/>
</dbReference>
<evidence type="ECO:0000313" key="2">
    <source>
        <dbReference type="Proteomes" id="UP000825935"/>
    </source>
</evidence>
<organism evidence="1 2">
    <name type="scientific">Ceratopteris richardii</name>
    <name type="common">Triangle waterfern</name>
    <dbReference type="NCBI Taxonomy" id="49495"/>
    <lineage>
        <taxon>Eukaryota</taxon>
        <taxon>Viridiplantae</taxon>
        <taxon>Streptophyta</taxon>
        <taxon>Embryophyta</taxon>
        <taxon>Tracheophyta</taxon>
        <taxon>Polypodiopsida</taxon>
        <taxon>Polypodiidae</taxon>
        <taxon>Polypodiales</taxon>
        <taxon>Pteridineae</taxon>
        <taxon>Pteridaceae</taxon>
        <taxon>Parkerioideae</taxon>
        <taxon>Ceratopteris</taxon>
    </lineage>
</organism>
<proteinExistence type="predicted"/>
<protein>
    <recommendedName>
        <fullName evidence="3">Lachrymatory factor synthase</fullName>
    </recommendedName>
</protein>
<gene>
    <name evidence="1" type="ORF">KP509_34G067900</name>
</gene>
<dbReference type="SUPFAM" id="SSF55961">
    <property type="entry name" value="Bet v1-like"/>
    <property type="match status" value="1"/>
</dbReference>
<evidence type="ECO:0000313" key="1">
    <source>
        <dbReference type="EMBL" id="KAH7284724.1"/>
    </source>
</evidence>
<dbReference type="InterPro" id="IPR023393">
    <property type="entry name" value="START-like_dom_sf"/>
</dbReference>
<dbReference type="AlphaFoldDB" id="A0A8T2QMA0"/>
<dbReference type="CDD" id="cd07821">
    <property type="entry name" value="PYR_PYL_RCAR_like"/>
    <property type="match status" value="1"/>
</dbReference>
<dbReference type="InterPro" id="IPR053249">
    <property type="entry name" value="LFS"/>
</dbReference>
<name>A0A8T2QMA0_CERRI</name>